<dbReference type="InterPro" id="IPR038875">
    <property type="entry name" value="PLA2_conodipine-like"/>
</dbReference>
<evidence type="ECO:0008006" key="4">
    <source>
        <dbReference type="Google" id="ProtNLM"/>
    </source>
</evidence>
<comment type="caution">
    <text evidence="2">The sequence shown here is derived from an EMBL/GenBank/DDBJ whole genome shotgun (WGS) entry which is preliminary data.</text>
</comment>
<evidence type="ECO:0000313" key="3">
    <source>
        <dbReference type="Proteomes" id="UP001186944"/>
    </source>
</evidence>
<accession>A0AA88XJ59</accession>
<dbReference type="SUPFAM" id="SSF48619">
    <property type="entry name" value="Phospholipase A2, PLA2"/>
    <property type="match status" value="1"/>
</dbReference>
<dbReference type="EMBL" id="VSWD01000012">
    <property type="protein sequence ID" value="KAK3086183.1"/>
    <property type="molecule type" value="Genomic_DNA"/>
</dbReference>
<proteinExistence type="predicted"/>
<dbReference type="PANTHER" id="PTHR37687">
    <property type="entry name" value="AGAP006772-PA"/>
    <property type="match status" value="1"/>
</dbReference>
<dbReference type="Proteomes" id="UP001186944">
    <property type="component" value="Unassembled WGS sequence"/>
</dbReference>
<dbReference type="InterPro" id="IPR010711">
    <property type="entry name" value="PLA2G12"/>
</dbReference>
<dbReference type="GO" id="GO:0050482">
    <property type="term" value="P:arachidonate secretion"/>
    <property type="evidence" value="ECO:0007669"/>
    <property type="project" value="InterPro"/>
</dbReference>
<feature type="signal peptide" evidence="1">
    <location>
        <begin position="1"/>
        <end position="17"/>
    </location>
</feature>
<evidence type="ECO:0000313" key="2">
    <source>
        <dbReference type="EMBL" id="KAK3086183.1"/>
    </source>
</evidence>
<dbReference type="PANTHER" id="PTHR37687:SF1">
    <property type="entry name" value="AGAP006772-PA"/>
    <property type="match status" value="1"/>
</dbReference>
<dbReference type="GO" id="GO:0005509">
    <property type="term" value="F:calcium ion binding"/>
    <property type="evidence" value="ECO:0007669"/>
    <property type="project" value="InterPro"/>
</dbReference>
<gene>
    <name evidence="2" type="ORF">FSP39_014823</name>
</gene>
<keyword evidence="1" id="KW-0732">Signal</keyword>
<keyword evidence="3" id="KW-1185">Reference proteome</keyword>
<reference evidence="2" key="1">
    <citation type="submission" date="2019-08" db="EMBL/GenBank/DDBJ databases">
        <title>The improved chromosome-level genome for the pearl oyster Pinctada fucata martensii using PacBio sequencing and Hi-C.</title>
        <authorList>
            <person name="Zheng Z."/>
        </authorList>
    </citation>
    <scope>NUCLEOTIDE SEQUENCE</scope>
    <source>
        <strain evidence="2">ZZ-2019</strain>
        <tissue evidence="2">Adductor muscle</tissue>
    </source>
</reference>
<dbReference type="GO" id="GO:0005576">
    <property type="term" value="C:extracellular region"/>
    <property type="evidence" value="ECO:0007669"/>
    <property type="project" value="InterPro"/>
</dbReference>
<dbReference type="Pfam" id="PF06951">
    <property type="entry name" value="PLA2G12"/>
    <property type="match status" value="1"/>
</dbReference>
<organism evidence="2 3">
    <name type="scientific">Pinctada imbricata</name>
    <name type="common">Atlantic pearl-oyster</name>
    <name type="synonym">Pinctada martensii</name>
    <dbReference type="NCBI Taxonomy" id="66713"/>
    <lineage>
        <taxon>Eukaryota</taxon>
        <taxon>Metazoa</taxon>
        <taxon>Spiralia</taxon>
        <taxon>Lophotrochozoa</taxon>
        <taxon>Mollusca</taxon>
        <taxon>Bivalvia</taxon>
        <taxon>Autobranchia</taxon>
        <taxon>Pteriomorphia</taxon>
        <taxon>Pterioida</taxon>
        <taxon>Pterioidea</taxon>
        <taxon>Pteriidae</taxon>
        <taxon>Pinctada</taxon>
    </lineage>
</organism>
<protein>
    <recommendedName>
        <fullName evidence="4">Conodipine-M alpha chain</fullName>
    </recommendedName>
</protein>
<feature type="chain" id="PRO_5041665040" description="Conodipine-M alpha chain" evidence="1">
    <location>
        <begin position="18"/>
        <end position="137"/>
    </location>
</feature>
<dbReference type="Gene3D" id="1.20.90.10">
    <property type="entry name" value="Phospholipase A2 domain"/>
    <property type="match status" value="1"/>
</dbReference>
<evidence type="ECO:0000256" key="1">
    <source>
        <dbReference type="SAM" id="SignalP"/>
    </source>
</evidence>
<name>A0AA88XJ59_PINIB</name>
<dbReference type="GO" id="GO:0016042">
    <property type="term" value="P:lipid catabolic process"/>
    <property type="evidence" value="ECO:0007669"/>
    <property type="project" value="InterPro"/>
</dbReference>
<dbReference type="AlphaFoldDB" id="A0AA88XJ59"/>
<sequence length="137" mass="15202">MFGVVLTSAILVAAARADFCLEHAPAGAVDGCSIPLDLPFFFKDYFTSACNKHDVCYDCASHFGHDRSYCDHTFHNNLNAMCNHMSKRFLFSAASVNKVECKAAALTYYEAVHLGAASHFRNQSVSYCRESWVRSCV</sequence>
<dbReference type="GO" id="GO:0004623">
    <property type="term" value="F:phospholipase A2 activity"/>
    <property type="evidence" value="ECO:0007669"/>
    <property type="project" value="InterPro"/>
</dbReference>
<dbReference type="GO" id="GO:0006644">
    <property type="term" value="P:phospholipid metabolic process"/>
    <property type="evidence" value="ECO:0007669"/>
    <property type="project" value="InterPro"/>
</dbReference>
<dbReference type="InterPro" id="IPR036444">
    <property type="entry name" value="PLipase_A2_dom_sf"/>
</dbReference>